<feature type="region of interest" description="Disordered" evidence="1">
    <location>
        <begin position="1"/>
        <end position="47"/>
    </location>
</feature>
<dbReference type="Proteomes" id="UP000319557">
    <property type="component" value="Chromosome"/>
</dbReference>
<evidence type="ECO:0000256" key="1">
    <source>
        <dbReference type="SAM" id="MobiDB-lite"/>
    </source>
</evidence>
<protein>
    <submittedName>
        <fullName evidence="2">Uncharacterized protein</fullName>
    </submittedName>
</protein>
<accession>A0A517LYU3</accession>
<name>A0A517LYU3_9BACT</name>
<organism evidence="2 3">
    <name type="scientific">Rosistilla ulvae</name>
    <dbReference type="NCBI Taxonomy" id="1930277"/>
    <lineage>
        <taxon>Bacteria</taxon>
        <taxon>Pseudomonadati</taxon>
        <taxon>Planctomycetota</taxon>
        <taxon>Planctomycetia</taxon>
        <taxon>Pirellulales</taxon>
        <taxon>Pirellulaceae</taxon>
        <taxon>Rosistilla</taxon>
    </lineage>
</organism>
<proteinExistence type="predicted"/>
<gene>
    <name evidence="2" type="ORF">EC9_19770</name>
</gene>
<reference evidence="2 3" key="1">
    <citation type="submission" date="2019-02" db="EMBL/GenBank/DDBJ databases">
        <title>Deep-cultivation of Planctomycetes and their phenomic and genomic characterization uncovers novel biology.</title>
        <authorList>
            <person name="Wiegand S."/>
            <person name="Jogler M."/>
            <person name="Boedeker C."/>
            <person name="Pinto D."/>
            <person name="Vollmers J."/>
            <person name="Rivas-Marin E."/>
            <person name="Kohn T."/>
            <person name="Peeters S.H."/>
            <person name="Heuer A."/>
            <person name="Rast P."/>
            <person name="Oberbeckmann S."/>
            <person name="Bunk B."/>
            <person name="Jeske O."/>
            <person name="Meyerdierks A."/>
            <person name="Storesund J.E."/>
            <person name="Kallscheuer N."/>
            <person name="Luecker S."/>
            <person name="Lage O.M."/>
            <person name="Pohl T."/>
            <person name="Merkel B.J."/>
            <person name="Hornburger P."/>
            <person name="Mueller R.-W."/>
            <person name="Bruemmer F."/>
            <person name="Labrenz M."/>
            <person name="Spormann A.M."/>
            <person name="Op den Camp H."/>
            <person name="Overmann J."/>
            <person name="Amann R."/>
            <person name="Jetten M.S.M."/>
            <person name="Mascher T."/>
            <person name="Medema M.H."/>
            <person name="Devos D.P."/>
            <person name="Kaster A.-K."/>
            <person name="Ovreas L."/>
            <person name="Rohde M."/>
            <person name="Galperin M.Y."/>
            <person name="Jogler C."/>
        </authorList>
    </citation>
    <scope>NUCLEOTIDE SEQUENCE [LARGE SCALE GENOMIC DNA]</scope>
    <source>
        <strain evidence="2 3">EC9</strain>
    </source>
</reference>
<evidence type="ECO:0000313" key="2">
    <source>
        <dbReference type="EMBL" id="QDS87794.1"/>
    </source>
</evidence>
<dbReference type="AlphaFoldDB" id="A0A517LYU3"/>
<dbReference type="KEGG" id="ruv:EC9_19770"/>
<feature type="compositionally biased region" description="Basic and acidic residues" evidence="1">
    <location>
        <begin position="7"/>
        <end position="28"/>
    </location>
</feature>
<keyword evidence="3" id="KW-1185">Reference proteome</keyword>
<dbReference type="EMBL" id="CP036261">
    <property type="protein sequence ID" value="QDS87794.1"/>
    <property type="molecule type" value="Genomic_DNA"/>
</dbReference>
<sequence length="47" mass="5394">MNWLGHADSERGRRRYDHLGRDESRMEMENGICSKESAGATTDNKQP</sequence>
<evidence type="ECO:0000313" key="3">
    <source>
        <dbReference type="Proteomes" id="UP000319557"/>
    </source>
</evidence>